<accession>A0A2M7V8J3</accession>
<evidence type="ECO:0000256" key="1">
    <source>
        <dbReference type="ARBA" id="ARBA00022475"/>
    </source>
</evidence>
<keyword evidence="9 10" id="KW-0961">Cell wall biogenesis/degradation</keyword>
<dbReference type="InterPro" id="IPR007235">
    <property type="entry name" value="Glyco_trans_28_C"/>
</dbReference>
<evidence type="ECO:0000259" key="12">
    <source>
        <dbReference type="Pfam" id="PF04101"/>
    </source>
</evidence>
<organism evidence="13 14">
    <name type="scientific">Candidatus Magasanikbacteria bacterium CG_4_10_14_0_2_um_filter_37_12</name>
    <dbReference type="NCBI Taxonomy" id="1974637"/>
    <lineage>
        <taxon>Bacteria</taxon>
        <taxon>Candidatus Magasanikiibacteriota</taxon>
    </lineage>
</organism>
<dbReference type="GO" id="GO:0050511">
    <property type="term" value="F:undecaprenyldiphospho-muramoylpentapeptide beta-N-acetylglucosaminyltransferase activity"/>
    <property type="evidence" value="ECO:0007669"/>
    <property type="project" value="UniProtKB-UniRule"/>
</dbReference>
<evidence type="ECO:0000256" key="4">
    <source>
        <dbReference type="ARBA" id="ARBA00022679"/>
    </source>
</evidence>
<keyword evidence="3 10" id="KW-0328">Glycosyltransferase</keyword>
<dbReference type="CDD" id="cd03785">
    <property type="entry name" value="GT28_MurG"/>
    <property type="match status" value="1"/>
</dbReference>
<evidence type="ECO:0000313" key="13">
    <source>
        <dbReference type="EMBL" id="PIZ95110.1"/>
    </source>
</evidence>
<feature type="domain" description="Glycosyl transferase family 28 C-terminal" evidence="12">
    <location>
        <begin position="188"/>
        <end position="336"/>
    </location>
</feature>
<comment type="caution">
    <text evidence="10">Lacks conserved residue(s) required for the propagation of feature annotation.</text>
</comment>
<reference evidence="14" key="1">
    <citation type="submission" date="2017-09" db="EMBL/GenBank/DDBJ databases">
        <title>Depth-based differentiation of microbial function through sediment-hosted aquifers and enrichment of novel symbionts in the deep terrestrial subsurface.</title>
        <authorList>
            <person name="Probst A.J."/>
            <person name="Ladd B."/>
            <person name="Jarett J.K."/>
            <person name="Geller-Mcgrath D.E."/>
            <person name="Sieber C.M.K."/>
            <person name="Emerson J.B."/>
            <person name="Anantharaman K."/>
            <person name="Thomas B.C."/>
            <person name="Malmstrom R."/>
            <person name="Stieglmeier M."/>
            <person name="Klingl A."/>
            <person name="Woyke T."/>
            <person name="Ryan C.M."/>
            <person name="Banfield J.F."/>
        </authorList>
    </citation>
    <scope>NUCLEOTIDE SEQUENCE [LARGE SCALE GENOMIC DNA]</scope>
</reference>
<keyword evidence="8 10" id="KW-0131">Cell cycle</keyword>
<comment type="caution">
    <text evidence="13">The sequence shown here is derived from an EMBL/GenBank/DDBJ whole genome shotgun (WGS) entry which is preliminary data.</text>
</comment>
<keyword evidence="5 10" id="KW-0133">Cell shape</keyword>
<dbReference type="UniPathway" id="UPA00219"/>
<dbReference type="EMBL" id="PFPK01000020">
    <property type="protein sequence ID" value="PIZ95110.1"/>
    <property type="molecule type" value="Genomic_DNA"/>
</dbReference>
<evidence type="ECO:0000259" key="11">
    <source>
        <dbReference type="Pfam" id="PF03033"/>
    </source>
</evidence>
<dbReference type="HAMAP" id="MF_00033">
    <property type="entry name" value="MurG"/>
    <property type="match status" value="1"/>
</dbReference>
<evidence type="ECO:0000256" key="9">
    <source>
        <dbReference type="ARBA" id="ARBA00023316"/>
    </source>
</evidence>
<dbReference type="Gene3D" id="3.40.50.2000">
    <property type="entry name" value="Glycogen Phosphorylase B"/>
    <property type="match status" value="2"/>
</dbReference>
<dbReference type="Pfam" id="PF04101">
    <property type="entry name" value="Glyco_tran_28_C"/>
    <property type="match status" value="1"/>
</dbReference>
<dbReference type="GO" id="GO:0009252">
    <property type="term" value="P:peptidoglycan biosynthetic process"/>
    <property type="evidence" value="ECO:0007669"/>
    <property type="project" value="UniProtKB-UniRule"/>
</dbReference>
<evidence type="ECO:0000256" key="8">
    <source>
        <dbReference type="ARBA" id="ARBA00023306"/>
    </source>
</evidence>
<dbReference type="InterPro" id="IPR006009">
    <property type="entry name" value="GlcNAc_MurG"/>
</dbReference>
<dbReference type="GO" id="GO:0051301">
    <property type="term" value="P:cell division"/>
    <property type="evidence" value="ECO:0007669"/>
    <property type="project" value="UniProtKB-KW"/>
</dbReference>
<dbReference type="Proteomes" id="UP000228568">
    <property type="component" value="Unassembled WGS sequence"/>
</dbReference>
<dbReference type="GO" id="GO:0005886">
    <property type="term" value="C:plasma membrane"/>
    <property type="evidence" value="ECO:0007669"/>
    <property type="project" value="UniProtKB-SubCell"/>
</dbReference>
<evidence type="ECO:0000256" key="5">
    <source>
        <dbReference type="ARBA" id="ARBA00022960"/>
    </source>
</evidence>
<comment type="function">
    <text evidence="10">Cell wall formation. Catalyzes the transfer of a GlcNAc subunit on undecaprenyl-pyrophosphoryl-MurNAc-pentapeptide (lipid intermediate I) to form undecaprenyl-pyrophosphoryl-MurNAc-(pentapeptide)GlcNAc (lipid intermediate II).</text>
</comment>
<dbReference type="Pfam" id="PF03033">
    <property type="entry name" value="Glyco_transf_28"/>
    <property type="match status" value="1"/>
</dbReference>
<comment type="subcellular location">
    <subcellularLocation>
        <location evidence="10">Cell membrane</location>
        <topology evidence="10">Peripheral membrane protein</topology>
        <orientation evidence="10">Cytoplasmic side</orientation>
    </subcellularLocation>
</comment>
<protein>
    <recommendedName>
        <fullName evidence="10">UDP-N-acetylglucosamine--N-acetylmuramyl-(pentapeptide) pyrophosphoryl-undecaprenol N-acetylglucosamine transferase</fullName>
        <ecNumber evidence="10">2.4.1.227</ecNumber>
    </recommendedName>
    <alternativeName>
        <fullName evidence="10">Undecaprenyl-PP-MurNAc-pentapeptide-UDPGlcNAc GlcNAc transferase</fullName>
    </alternativeName>
</protein>
<dbReference type="GO" id="GO:0071555">
    <property type="term" value="P:cell wall organization"/>
    <property type="evidence" value="ECO:0007669"/>
    <property type="project" value="UniProtKB-KW"/>
</dbReference>
<keyword evidence="6 10" id="KW-0573">Peptidoglycan synthesis</keyword>
<comment type="pathway">
    <text evidence="10">Cell wall biogenesis; peptidoglycan biosynthesis.</text>
</comment>
<dbReference type="PANTHER" id="PTHR21015:SF22">
    <property type="entry name" value="GLYCOSYLTRANSFERASE"/>
    <property type="match status" value="1"/>
</dbReference>
<evidence type="ECO:0000313" key="14">
    <source>
        <dbReference type="Proteomes" id="UP000228568"/>
    </source>
</evidence>
<keyword evidence="4 10" id="KW-0808">Transferase</keyword>
<dbReference type="GO" id="GO:0051991">
    <property type="term" value="F:UDP-N-acetyl-D-glucosamine:N-acetylmuramoyl-L-alanyl-D-glutamyl-meso-2,6-diaminopimelyl-D-alanyl-D-alanine-diphosphoundecaprenol 4-beta-N-acetylglucosaminlytransferase activity"/>
    <property type="evidence" value="ECO:0007669"/>
    <property type="project" value="RHEA"/>
</dbReference>
<keyword evidence="2 10" id="KW-0132">Cell division</keyword>
<evidence type="ECO:0000256" key="6">
    <source>
        <dbReference type="ARBA" id="ARBA00022984"/>
    </source>
</evidence>
<feature type="binding site" evidence="10">
    <location>
        <position position="289"/>
    </location>
    <ligand>
        <name>UDP-N-acetyl-alpha-D-glucosamine</name>
        <dbReference type="ChEBI" id="CHEBI:57705"/>
    </ligand>
</feature>
<dbReference type="PANTHER" id="PTHR21015">
    <property type="entry name" value="UDP-N-ACETYLGLUCOSAMINE--N-ACETYLMURAMYL-(PENTAPEPTIDE) PYROPHOSPHORYL-UNDECAPRENOL N-ACETYLGLUCOSAMINE TRANSFERASE 1"/>
    <property type="match status" value="1"/>
</dbReference>
<name>A0A2M7V8J3_9BACT</name>
<keyword evidence="1 10" id="KW-1003">Cell membrane</keyword>
<dbReference type="InterPro" id="IPR004276">
    <property type="entry name" value="GlycoTrans_28_N"/>
</dbReference>
<evidence type="ECO:0000256" key="2">
    <source>
        <dbReference type="ARBA" id="ARBA00022618"/>
    </source>
</evidence>
<dbReference type="AlphaFoldDB" id="A0A2M7V8J3"/>
<dbReference type="EC" id="2.4.1.227" evidence="10"/>
<keyword evidence="7 10" id="KW-0472">Membrane</keyword>
<feature type="domain" description="Glycosyltransferase family 28 N-terminal" evidence="11">
    <location>
        <begin position="3"/>
        <end position="142"/>
    </location>
</feature>
<evidence type="ECO:0000256" key="10">
    <source>
        <dbReference type="HAMAP-Rule" id="MF_00033"/>
    </source>
</evidence>
<comment type="catalytic activity">
    <reaction evidence="10">
        <text>di-trans,octa-cis-undecaprenyl diphospho-N-acetyl-alpha-D-muramoyl-L-alanyl-D-glutamyl-meso-2,6-diaminopimeloyl-D-alanyl-D-alanine + UDP-N-acetyl-alpha-D-glucosamine = di-trans,octa-cis-undecaprenyl diphospho-[N-acetyl-alpha-D-glucosaminyl-(1-&gt;4)]-N-acetyl-alpha-D-muramoyl-L-alanyl-D-glutamyl-meso-2,6-diaminopimeloyl-D-alanyl-D-alanine + UDP + H(+)</text>
        <dbReference type="Rhea" id="RHEA:31227"/>
        <dbReference type="ChEBI" id="CHEBI:15378"/>
        <dbReference type="ChEBI" id="CHEBI:57705"/>
        <dbReference type="ChEBI" id="CHEBI:58223"/>
        <dbReference type="ChEBI" id="CHEBI:61387"/>
        <dbReference type="ChEBI" id="CHEBI:61388"/>
        <dbReference type="EC" id="2.4.1.227"/>
    </reaction>
</comment>
<evidence type="ECO:0000256" key="7">
    <source>
        <dbReference type="ARBA" id="ARBA00023136"/>
    </source>
</evidence>
<gene>
    <name evidence="10" type="primary">murG</name>
    <name evidence="13" type="ORF">COX81_01840</name>
</gene>
<evidence type="ECO:0000256" key="3">
    <source>
        <dbReference type="ARBA" id="ARBA00022676"/>
    </source>
</evidence>
<sequence>MKIIFSGGGTLGPVTPLLAIYETIKKKYPTAEFIWVGTKTGPERELVEKEGIEFRTIVSGKLRRYFSVFNIFDFFKTFVGVFQSIAFLWKENPEVCISAGGFVSVPLHWAAWFVGVPTWIHQQDVRVGLANRLMSPFAKKITVVLDLQLKDFSRRKSIWLGNPIRKDILFGNKEEAIRLFNLKQNLPTVFVTGGGTGSLKVNQLIVEAIYHLQGHAQIIHLTGKERPQELSERAEKHFDNYQVHQFFTDEMKYAYAVADLVISRAGFGTISELAALSKAAILVPKPGHQEENVTFLKDTGAVVFVSEKTSTGLLLAKLIKELLEDKAERIEMGRRLAEMMPVAEDEDILEILKSLIS</sequence>
<comment type="similarity">
    <text evidence="10">Belongs to the glycosyltransferase 28 family. MurG subfamily.</text>
</comment>
<dbReference type="GO" id="GO:0005975">
    <property type="term" value="P:carbohydrate metabolic process"/>
    <property type="evidence" value="ECO:0007669"/>
    <property type="project" value="InterPro"/>
</dbReference>
<dbReference type="SUPFAM" id="SSF53756">
    <property type="entry name" value="UDP-Glycosyltransferase/glycogen phosphorylase"/>
    <property type="match status" value="1"/>
</dbReference>
<dbReference type="GO" id="GO:0008360">
    <property type="term" value="P:regulation of cell shape"/>
    <property type="evidence" value="ECO:0007669"/>
    <property type="project" value="UniProtKB-KW"/>
</dbReference>
<proteinExistence type="inferred from homology"/>
<feature type="binding site" evidence="10">
    <location>
        <position position="165"/>
    </location>
    <ligand>
        <name>UDP-N-acetyl-alpha-D-glucosamine</name>
        <dbReference type="ChEBI" id="CHEBI:57705"/>
    </ligand>
</feature>